<dbReference type="GO" id="GO:0005524">
    <property type="term" value="F:ATP binding"/>
    <property type="evidence" value="ECO:0007669"/>
    <property type="project" value="InterPro"/>
</dbReference>
<protein>
    <submittedName>
        <fullName evidence="3">Co-chaperonin GroES (HSP10)</fullName>
    </submittedName>
</protein>
<dbReference type="SUPFAM" id="SSF50129">
    <property type="entry name" value="GroES-like"/>
    <property type="match status" value="1"/>
</dbReference>
<dbReference type="EMBL" id="PGEX01000001">
    <property type="protein sequence ID" value="PJJ41455.1"/>
    <property type="molecule type" value="Genomic_DNA"/>
</dbReference>
<evidence type="ECO:0000313" key="3">
    <source>
        <dbReference type="EMBL" id="PJJ41455.1"/>
    </source>
</evidence>
<comment type="similarity">
    <text evidence="1">Belongs to the GroES chaperonin family.</text>
</comment>
<accession>A0A2M9A6W3</accession>
<dbReference type="GO" id="GO:0044183">
    <property type="term" value="F:protein folding chaperone"/>
    <property type="evidence" value="ECO:0007669"/>
    <property type="project" value="InterPro"/>
</dbReference>
<dbReference type="AlphaFoldDB" id="A0A2M9A6W3"/>
<dbReference type="Pfam" id="PF00166">
    <property type="entry name" value="Cpn10"/>
    <property type="match status" value="1"/>
</dbReference>
<evidence type="ECO:0000313" key="4">
    <source>
        <dbReference type="Proteomes" id="UP000231134"/>
    </source>
</evidence>
<evidence type="ECO:0000256" key="1">
    <source>
        <dbReference type="ARBA" id="ARBA00006975"/>
    </source>
</evidence>
<dbReference type="RefSeq" id="WP_100425419.1">
    <property type="nucleotide sequence ID" value="NZ_PGEX01000001.1"/>
</dbReference>
<proteinExistence type="inferred from homology"/>
<dbReference type="SMART" id="SM00883">
    <property type="entry name" value="Cpn10"/>
    <property type="match status" value="1"/>
</dbReference>
<name>A0A2M9A6W3_9BACT</name>
<dbReference type="OrthoDB" id="9801482at2"/>
<organism evidence="3 4">
    <name type="scientific">Hallerella succinigenes</name>
    <dbReference type="NCBI Taxonomy" id="1896222"/>
    <lineage>
        <taxon>Bacteria</taxon>
        <taxon>Pseudomonadati</taxon>
        <taxon>Fibrobacterota</taxon>
        <taxon>Fibrobacteria</taxon>
        <taxon>Fibrobacterales</taxon>
        <taxon>Fibrobacteraceae</taxon>
        <taxon>Hallerella</taxon>
    </lineage>
</organism>
<comment type="caution">
    <text evidence="3">The sequence shown here is derived from an EMBL/GenBank/DDBJ whole genome shotgun (WGS) entry which is preliminary data.</text>
</comment>
<keyword evidence="2" id="KW-0143">Chaperone</keyword>
<dbReference type="Proteomes" id="UP000231134">
    <property type="component" value="Unassembled WGS sequence"/>
</dbReference>
<dbReference type="InterPro" id="IPR020818">
    <property type="entry name" value="Chaperonin_GroES"/>
</dbReference>
<sequence length="124" mass="13428">MDKNVEKIVMIGDRILLKPQEAASKTGSGLYLPPGVREKDAVHTGTVVKVGPGYPIPSNDPDSFLKEASDPINYVPLQVEEGDQALYLHGNAFEIEINGERYEVVGQNAILLVIRDDGLAELGV</sequence>
<dbReference type="InterPro" id="IPR037124">
    <property type="entry name" value="Chaperonin_GroES_sf"/>
</dbReference>
<gene>
    <name evidence="3" type="ORF">BGX16_1427</name>
</gene>
<dbReference type="CDD" id="cd00320">
    <property type="entry name" value="cpn10"/>
    <property type="match status" value="1"/>
</dbReference>
<reference evidence="3 4" key="1">
    <citation type="submission" date="2017-11" db="EMBL/GenBank/DDBJ databases">
        <title>Animal gut microbial communities from fecal samples from Wisconsin, USA.</title>
        <authorList>
            <person name="Neumann A."/>
        </authorList>
    </citation>
    <scope>NUCLEOTIDE SEQUENCE [LARGE SCALE GENOMIC DNA]</scope>
    <source>
        <strain evidence="3 4">UWS3</strain>
    </source>
</reference>
<keyword evidence="4" id="KW-1185">Reference proteome</keyword>
<evidence type="ECO:0000256" key="2">
    <source>
        <dbReference type="ARBA" id="ARBA00023186"/>
    </source>
</evidence>
<dbReference type="Gene3D" id="2.30.33.40">
    <property type="entry name" value="GroES chaperonin"/>
    <property type="match status" value="1"/>
</dbReference>
<dbReference type="InterPro" id="IPR011032">
    <property type="entry name" value="GroES-like_sf"/>
</dbReference>